<keyword evidence="2" id="KW-1185">Reference proteome</keyword>
<name>A0A4C1ZMW0_EUMVA</name>
<organism evidence="1 2">
    <name type="scientific">Eumeta variegata</name>
    <name type="common">Bagworm moth</name>
    <name type="synonym">Eumeta japonica</name>
    <dbReference type="NCBI Taxonomy" id="151549"/>
    <lineage>
        <taxon>Eukaryota</taxon>
        <taxon>Metazoa</taxon>
        <taxon>Ecdysozoa</taxon>
        <taxon>Arthropoda</taxon>
        <taxon>Hexapoda</taxon>
        <taxon>Insecta</taxon>
        <taxon>Pterygota</taxon>
        <taxon>Neoptera</taxon>
        <taxon>Endopterygota</taxon>
        <taxon>Lepidoptera</taxon>
        <taxon>Glossata</taxon>
        <taxon>Ditrysia</taxon>
        <taxon>Tineoidea</taxon>
        <taxon>Psychidae</taxon>
        <taxon>Oiketicinae</taxon>
        <taxon>Eumeta</taxon>
    </lineage>
</organism>
<accession>A0A4C1ZMW0</accession>
<reference evidence="1 2" key="1">
    <citation type="journal article" date="2019" name="Commun. Biol.">
        <title>The bagworm genome reveals a unique fibroin gene that provides high tensile strength.</title>
        <authorList>
            <person name="Kono N."/>
            <person name="Nakamura H."/>
            <person name="Ohtoshi R."/>
            <person name="Tomita M."/>
            <person name="Numata K."/>
            <person name="Arakawa K."/>
        </authorList>
    </citation>
    <scope>NUCLEOTIDE SEQUENCE [LARGE SCALE GENOMIC DNA]</scope>
</reference>
<proteinExistence type="predicted"/>
<gene>
    <name evidence="1" type="ORF">EVAR_61618_1</name>
</gene>
<sequence>MMIEERGRKGNPRQPGRLFCQATRAFRCVLILRKKKNNASNHVFIVYGTFGTPESLLAVFSMIYDICRGWFRGNAINSGLYGRRHTAAAVT</sequence>
<evidence type="ECO:0000313" key="2">
    <source>
        <dbReference type="Proteomes" id="UP000299102"/>
    </source>
</evidence>
<comment type="caution">
    <text evidence="1">The sequence shown here is derived from an EMBL/GenBank/DDBJ whole genome shotgun (WGS) entry which is preliminary data.</text>
</comment>
<evidence type="ECO:0000313" key="1">
    <source>
        <dbReference type="EMBL" id="GBP87865.1"/>
    </source>
</evidence>
<protein>
    <submittedName>
        <fullName evidence="1">Uncharacterized protein</fullName>
    </submittedName>
</protein>
<dbReference type="Proteomes" id="UP000299102">
    <property type="component" value="Unassembled WGS sequence"/>
</dbReference>
<dbReference type="EMBL" id="BGZK01001891">
    <property type="protein sequence ID" value="GBP87865.1"/>
    <property type="molecule type" value="Genomic_DNA"/>
</dbReference>
<dbReference type="AlphaFoldDB" id="A0A4C1ZMW0"/>